<dbReference type="Gene3D" id="1.20.1560.10">
    <property type="entry name" value="ABC transporter type 1, transmembrane domain"/>
    <property type="match status" value="2"/>
</dbReference>
<dbReference type="PROSITE" id="PS00211">
    <property type="entry name" value="ABC_TRANSPORTER_1"/>
    <property type="match status" value="1"/>
</dbReference>
<feature type="compositionally biased region" description="Basic and acidic residues" evidence="8">
    <location>
        <begin position="819"/>
        <end position="831"/>
    </location>
</feature>
<dbReference type="Gene3D" id="3.40.50.300">
    <property type="entry name" value="P-loop containing nucleotide triphosphate hydrolases"/>
    <property type="match status" value="2"/>
</dbReference>
<dbReference type="GO" id="GO:0005524">
    <property type="term" value="F:ATP binding"/>
    <property type="evidence" value="ECO:0007669"/>
    <property type="project" value="UniProtKB-KW"/>
</dbReference>
<keyword evidence="5" id="KW-0067">ATP-binding</keyword>
<keyword evidence="3 9" id="KW-0812">Transmembrane</keyword>
<feature type="domain" description="ABC transmembrane type-1" evidence="11">
    <location>
        <begin position="103"/>
        <end position="394"/>
    </location>
</feature>
<feature type="transmembrane region" description="Helical" evidence="9">
    <location>
        <begin position="342"/>
        <end position="359"/>
    </location>
</feature>
<keyword evidence="13" id="KW-1185">Reference proteome</keyword>
<comment type="caution">
    <text evidence="12">The sequence shown here is derived from an EMBL/GenBank/DDBJ whole genome shotgun (WGS) entry which is preliminary data.</text>
</comment>
<feature type="domain" description="ABC transporter" evidence="10">
    <location>
        <begin position="1271"/>
        <end position="1524"/>
    </location>
</feature>
<comment type="subcellular location">
    <subcellularLocation>
        <location evidence="1">Membrane</location>
        <topology evidence="1">Multi-pass membrane protein</topology>
    </subcellularLocation>
</comment>
<feature type="region of interest" description="Disordered" evidence="8">
    <location>
        <begin position="790"/>
        <end position="834"/>
    </location>
</feature>
<dbReference type="InterPro" id="IPR027417">
    <property type="entry name" value="P-loop_NTPase"/>
</dbReference>
<feature type="region of interest" description="Disordered" evidence="8">
    <location>
        <begin position="676"/>
        <end position="707"/>
    </location>
</feature>
<keyword evidence="4" id="KW-0547">Nucleotide-binding</keyword>
<feature type="region of interest" description="Disordered" evidence="8">
    <location>
        <begin position="902"/>
        <end position="925"/>
    </location>
</feature>
<dbReference type="InterPro" id="IPR003593">
    <property type="entry name" value="AAA+_ATPase"/>
</dbReference>
<evidence type="ECO:0000313" key="13">
    <source>
        <dbReference type="Proteomes" id="UP000222788"/>
    </source>
</evidence>
<feature type="transmembrane region" description="Helical" evidence="9">
    <location>
        <begin position="291"/>
        <end position="309"/>
    </location>
</feature>
<dbReference type="InterPro" id="IPR017871">
    <property type="entry name" value="ABC_transporter-like_CS"/>
</dbReference>
<gene>
    <name evidence="12" type="primary">STE6</name>
    <name evidence="12" type="ORF">CFIMG_005004RA</name>
</gene>
<feature type="transmembrane region" description="Helical" evidence="9">
    <location>
        <begin position="1092"/>
        <end position="1111"/>
    </location>
</feature>
<evidence type="ECO:0000259" key="11">
    <source>
        <dbReference type="PROSITE" id="PS50929"/>
    </source>
</evidence>
<protein>
    <submittedName>
        <fullName evidence="12">Alpha-factor-transporting ATPase</fullName>
    </submittedName>
</protein>
<dbReference type="InterPro" id="IPR003439">
    <property type="entry name" value="ABC_transporter-like_ATP-bd"/>
</dbReference>
<feature type="region of interest" description="Disordered" evidence="8">
    <location>
        <begin position="27"/>
        <end position="80"/>
    </location>
</feature>
<organism evidence="12 13">
    <name type="scientific">Ceratocystis fimbriata CBS 114723</name>
    <dbReference type="NCBI Taxonomy" id="1035309"/>
    <lineage>
        <taxon>Eukaryota</taxon>
        <taxon>Fungi</taxon>
        <taxon>Dikarya</taxon>
        <taxon>Ascomycota</taxon>
        <taxon>Pezizomycotina</taxon>
        <taxon>Sordariomycetes</taxon>
        <taxon>Hypocreomycetidae</taxon>
        <taxon>Microascales</taxon>
        <taxon>Ceratocystidaceae</taxon>
        <taxon>Ceratocystis</taxon>
    </lineage>
</organism>
<keyword evidence="7 9" id="KW-0472">Membrane</keyword>
<keyword evidence="2" id="KW-0813">Transport</keyword>
<dbReference type="GO" id="GO:0005743">
    <property type="term" value="C:mitochondrial inner membrane"/>
    <property type="evidence" value="ECO:0007669"/>
    <property type="project" value="TreeGrafter"/>
</dbReference>
<evidence type="ECO:0000256" key="3">
    <source>
        <dbReference type="ARBA" id="ARBA00022692"/>
    </source>
</evidence>
<dbReference type="PANTHER" id="PTHR43394:SF15">
    <property type="entry name" value="ALPHA-FACTOR-TRANSPORTING ATPASE"/>
    <property type="match status" value="1"/>
</dbReference>
<keyword evidence="6 9" id="KW-1133">Transmembrane helix</keyword>
<evidence type="ECO:0000256" key="7">
    <source>
        <dbReference type="ARBA" id="ARBA00023136"/>
    </source>
</evidence>
<evidence type="ECO:0000259" key="10">
    <source>
        <dbReference type="PROSITE" id="PS50893"/>
    </source>
</evidence>
<dbReference type="SUPFAM" id="SSF90123">
    <property type="entry name" value="ABC transporter transmembrane region"/>
    <property type="match status" value="2"/>
</dbReference>
<evidence type="ECO:0000256" key="2">
    <source>
        <dbReference type="ARBA" id="ARBA00022448"/>
    </source>
</evidence>
<proteinExistence type="predicted"/>
<evidence type="ECO:0000256" key="6">
    <source>
        <dbReference type="ARBA" id="ARBA00022989"/>
    </source>
</evidence>
<dbReference type="STRING" id="1035309.A0A2C5WYT1"/>
<evidence type="ECO:0000256" key="8">
    <source>
        <dbReference type="SAM" id="MobiDB-lite"/>
    </source>
</evidence>
<feature type="transmembrane region" description="Helical" evidence="9">
    <location>
        <begin position="986"/>
        <end position="1006"/>
    </location>
</feature>
<dbReference type="GO" id="GO:0090374">
    <property type="term" value="P:oligopeptide export from mitochondrion"/>
    <property type="evidence" value="ECO:0007669"/>
    <property type="project" value="TreeGrafter"/>
</dbReference>
<evidence type="ECO:0000256" key="4">
    <source>
        <dbReference type="ARBA" id="ARBA00022741"/>
    </source>
</evidence>
<dbReference type="OrthoDB" id="6500128at2759"/>
<feature type="domain" description="ABC transporter" evidence="10">
    <location>
        <begin position="430"/>
        <end position="669"/>
    </location>
</feature>
<feature type="domain" description="ABC transmembrane type-1" evidence="11">
    <location>
        <begin position="949"/>
        <end position="1224"/>
    </location>
</feature>
<feature type="compositionally biased region" description="Polar residues" evidence="8">
    <location>
        <begin position="916"/>
        <end position="925"/>
    </location>
</feature>
<dbReference type="EMBL" id="APWK03000112">
    <property type="protein sequence ID" value="PHH50811.1"/>
    <property type="molecule type" value="Genomic_DNA"/>
</dbReference>
<accession>A0A2C5WYT1</accession>
<feature type="transmembrane region" description="Helical" evidence="9">
    <location>
        <begin position="227"/>
        <end position="246"/>
    </location>
</feature>
<dbReference type="CDD" id="cd18578">
    <property type="entry name" value="ABC_6TM_Pgp_ABCB1_D2_like"/>
    <property type="match status" value="1"/>
</dbReference>
<feature type="transmembrane region" description="Helical" evidence="9">
    <location>
        <begin position="147"/>
        <end position="175"/>
    </location>
</feature>
<dbReference type="GO" id="GO:0016887">
    <property type="term" value="F:ATP hydrolysis activity"/>
    <property type="evidence" value="ECO:0007669"/>
    <property type="project" value="InterPro"/>
</dbReference>
<dbReference type="SMART" id="SM00382">
    <property type="entry name" value="AAA"/>
    <property type="match status" value="2"/>
</dbReference>
<name>A0A2C5WYT1_9PEZI</name>
<dbReference type="PANTHER" id="PTHR43394">
    <property type="entry name" value="ATP-DEPENDENT PERMEASE MDL1, MITOCHONDRIAL"/>
    <property type="match status" value="1"/>
</dbReference>
<evidence type="ECO:0000256" key="9">
    <source>
        <dbReference type="SAM" id="Phobius"/>
    </source>
</evidence>
<feature type="transmembrane region" description="Helical" evidence="9">
    <location>
        <begin position="252"/>
        <end position="270"/>
    </location>
</feature>
<sequence>MADATQLRRAAQADAIRMEALHSAVTTNMPDEAYTSREPSRDSLTSHNMNYLVDPPSLTAIRPDPGSDESPRSDSHIDTVSPTHQRWRNLFVFTRRSHLVCIAIALCSSITVAGLKIFMIIAIGRTFEVVTSFGAGLKTASDGLESVNRWCLILTICGAGAWLANATFMAAWIRFGELQAETARRELFAALLKREMAWFDLQESGIPSLMSRIESQVRHLQTANSQIFGVLVNNIMTSIAAFFVALSFSWKLTLLIVASLPIPTIAFSLLMRPIKPAVMLQKDALGQASKLAAAALTAIDVVTVFNGAAHEVRHYMAWIIRAAGFYRTQTRYNAAQAGFMQFWTPTLVGLCFLFGIYLVQHGNSTADIMITFYAMMTVLEGVQDLLPEWLQLVRGMSAGSDLKTLMEAAGDEDEGSADPGFHPDLCTGHITVDNVSFKYPTTHGTFALQPESFRFGPSSLNFIVGRSGSGKSTLGNLLVKFYAPTSGSIFIDGHNLRALSTAWVRANVCLIQQNSLLFNDTFFKNIALGSLDPDAATIEDVRVACDMAVLQSTIHKMPEGMDTMLGSSGHNLSGGQKQRLALARARLRDPAVLILDEVTSGLDTMSKSLVMDALRTWRKGKTTIIITHDISQIERDDWVYVMDAGCVVQHGRYHDLSASSADGLLKAVHKEYDEQFSPNLSSPDMPKFESDLGSSADAAPLADPIVPESPLPAAKRISRFVFKELEHAVAGSQLRRAMSQRNTIAITDAEDSVYLSLARAHDLYRNSFSAYGLESKDMPQRPRSIHHGSALKELSPFEQHTNIEDKQLQRLSPKRRNSRFSDGDEEQTHSEEEIERELEQMDLQFLASMGVSVQASRQDSGRTRRLHHIDIEKEDLFDSEEQRQGRISGINAQTKMRYKIGRHKKPKGHSAHSLDQHSNGAKPSPTISMRTIFSTIWPNINVKQRALLIVGLIMCAIAAAGTPTFSYCFAKLLATFWAPSDRTQRAAKWTAALVGIGFASGVSIMIGRCLCELVAQAWVNNLRHQALHNVLSQPVWWAGAMPQNSPRAVVNTLNRCAEEMCTLLGSFVLIVVVALTLVLISIIWALVLSPTLTLVCLTPAPAIMVSIRLFSHVSGKWEAVRDEAAAACSAVFSETFMDIRVVRALTLERHFDLKHRKMLDAALAVGVKRSNQTGFLFGMQQSMTFFLTALIFWYSMSIITKPSSSQSVSDVIQVINLLLFGITAGSTTLSTVPQISTTQSASAQVLRLVHLPVSDTEVEKQKQSVEKLLPIVFDRLAFSYPSRPNSRVLHSISFQLKPGSTTAIVGSSGSGKSTLIGLLMGLYEPEKANDSSPSLSFAGVPADQIRISSIHAQTAYVPQSPFLFPDTVLENILYGLPADSVFRNMPHAEMAAKAAGIHDFICSLPQGYQTLIGDGGQSLSGGQMQRVSIARALVRKPKLLVMDEPTSALDAESADLVRETIAGLMRGYGGAAARDMAIVIVTHNPEMMKIASDVVVIEEGYVAGQGSFEDLLSQKGEFWRLVQGGG</sequence>
<reference evidence="12 13" key="1">
    <citation type="journal article" date="2013" name="Fungal Biol.">
        <title>Analysis of microsatellite markers in the genome of the plant pathogen Ceratocystis fimbriata.</title>
        <authorList>
            <person name="Simpson M.C."/>
            <person name="Wilken P.M."/>
            <person name="Coetzee M.P."/>
            <person name="Wingfield M.J."/>
            <person name="Wingfield B.D."/>
        </authorList>
    </citation>
    <scope>NUCLEOTIDE SEQUENCE [LARGE SCALE GENOMIC DNA]</scope>
    <source>
        <strain evidence="12 13">CBS 114723</strain>
    </source>
</reference>
<feature type="transmembrane region" description="Helical" evidence="9">
    <location>
        <begin position="99"/>
        <end position="127"/>
    </location>
</feature>
<dbReference type="PROSITE" id="PS50929">
    <property type="entry name" value="ABC_TM1F"/>
    <property type="match status" value="2"/>
</dbReference>
<dbReference type="InterPro" id="IPR011527">
    <property type="entry name" value="ABC1_TM_dom"/>
</dbReference>
<evidence type="ECO:0000313" key="12">
    <source>
        <dbReference type="EMBL" id="PHH50811.1"/>
    </source>
</evidence>
<feature type="transmembrane region" description="Helical" evidence="9">
    <location>
        <begin position="946"/>
        <end position="966"/>
    </location>
</feature>
<dbReference type="InterPro" id="IPR039421">
    <property type="entry name" value="Type_1_exporter"/>
</dbReference>
<reference evidence="12 13" key="2">
    <citation type="journal article" date="2013" name="IMA Fungus">
        <title>IMA Genome-F 1: Ceratocystis fimbriata: Draft nuclear genome sequence for the plant pathogen, Ceratocystis fimbriata.</title>
        <authorList>
            <person name="Wilken P.M."/>
            <person name="Steenkamp E.T."/>
            <person name="Wingfield M.J."/>
            <person name="de Beer Z.W."/>
            <person name="Wingfield B.D."/>
        </authorList>
    </citation>
    <scope>NUCLEOTIDE SEQUENCE [LARGE SCALE GENOMIC DNA]</scope>
    <source>
        <strain evidence="12 13">CBS 114723</strain>
    </source>
</reference>
<dbReference type="Proteomes" id="UP000222788">
    <property type="component" value="Unassembled WGS sequence"/>
</dbReference>
<dbReference type="Pfam" id="PF00664">
    <property type="entry name" value="ABC_membrane"/>
    <property type="match status" value="2"/>
</dbReference>
<dbReference type="GO" id="GO:0015421">
    <property type="term" value="F:ABC-type oligopeptide transporter activity"/>
    <property type="evidence" value="ECO:0007669"/>
    <property type="project" value="TreeGrafter"/>
</dbReference>
<dbReference type="SUPFAM" id="SSF52540">
    <property type="entry name" value="P-loop containing nucleoside triphosphate hydrolases"/>
    <property type="match status" value="2"/>
</dbReference>
<feature type="transmembrane region" description="Helical" evidence="9">
    <location>
        <begin position="1063"/>
        <end position="1086"/>
    </location>
</feature>
<dbReference type="Pfam" id="PF00005">
    <property type="entry name" value="ABC_tran"/>
    <property type="match status" value="2"/>
</dbReference>
<dbReference type="FunFam" id="3.40.50.300:FF:001471">
    <property type="entry name" value="P-loop containing nucleoside triphosphate hydrolase protein"/>
    <property type="match status" value="1"/>
</dbReference>
<dbReference type="FunFam" id="3.40.50.300:FF:000604">
    <property type="entry name" value="ABC transporter B family member 28"/>
    <property type="match status" value="1"/>
</dbReference>
<dbReference type="InterPro" id="IPR036640">
    <property type="entry name" value="ABC1_TM_sf"/>
</dbReference>
<feature type="transmembrane region" description="Helical" evidence="9">
    <location>
        <begin position="1175"/>
        <end position="1196"/>
    </location>
</feature>
<dbReference type="CDD" id="cd18577">
    <property type="entry name" value="ABC_6TM_Pgp_ABCB1_D1_like"/>
    <property type="match status" value="1"/>
</dbReference>
<evidence type="ECO:0000256" key="1">
    <source>
        <dbReference type="ARBA" id="ARBA00004141"/>
    </source>
</evidence>
<dbReference type="PROSITE" id="PS50893">
    <property type="entry name" value="ABC_TRANSPORTER_2"/>
    <property type="match status" value="2"/>
</dbReference>
<evidence type="ECO:0000256" key="5">
    <source>
        <dbReference type="ARBA" id="ARBA00022840"/>
    </source>
</evidence>